<dbReference type="AlphaFoldDB" id="A0A131YC09"/>
<evidence type="ECO:0000313" key="1">
    <source>
        <dbReference type="EMBL" id="JAP76829.1"/>
    </source>
</evidence>
<reference evidence="1" key="1">
    <citation type="journal article" date="2016" name="Ticks Tick Borne Dis.">
        <title>De novo assembly and annotation of the salivary gland transcriptome of Rhipicephalus appendiculatus male and female ticks during blood feeding.</title>
        <authorList>
            <person name="de Castro M.H."/>
            <person name="de Klerk D."/>
            <person name="Pienaar R."/>
            <person name="Latif A.A."/>
            <person name="Rees D.J."/>
            <person name="Mans B.J."/>
        </authorList>
    </citation>
    <scope>NUCLEOTIDE SEQUENCE</scope>
    <source>
        <tissue evidence="1">Salivary glands</tissue>
    </source>
</reference>
<organism evidence="1">
    <name type="scientific">Rhipicephalus appendiculatus</name>
    <name type="common">Brown ear tick</name>
    <dbReference type="NCBI Taxonomy" id="34631"/>
    <lineage>
        <taxon>Eukaryota</taxon>
        <taxon>Metazoa</taxon>
        <taxon>Ecdysozoa</taxon>
        <taxon>Arthropoda</taxon>
        <taxon>Chelicerata</taxon>
        <taxon>Arachnida</taxon>
        <taxon>Acari</taxon>
        <taxon>Parasitiformes</taxon>
        <taxon>Ixodida</taxon>
        <taxon>Ixodoidea</taxon>
        <taxon>Ixodidae</taxon>
        <taxon>Rhipicephalinae</taxon>
        <taxon>Rhipicephalus</taxon>
        <taxon>Rhipicephalus</taxon>
    </lineage>
</organism>
<name>A0A131YC09_RHIAP</name>
<proteinExistence type="predicted"/>
<protein>
    <submittedName>
        <fullName evidence="1">Uncharacterized protein</fullName>
    </submittedName>
</protein>
<dbReference type="EMBL" id="GEDV01011728">
    <property type="protein sequence ID" value="JAP76829.1"/>
    <property type="molecule type" value="Transcribed_RNA"/>
</dbReference>
<accession>A0A131YC09</accession>
<sequence length="87" mass="9709">MTARLPFTHYGFDQMQCEQCRERVNLTHMLCGCASSDTYAKNKEQWAKVLRSASLADQLRAVQEAREAAESFGLSVPTWEVPSTPGA</sequence>